<dbReference type="InterPro" id="IPR036117">
    <property type="entry name" value="DhaL_dom_sf"/>
</dbReference>
<evidence type="ECO:0000256" key="1">
    <source>
        <dbReference type="ARBA" id="ARBA00022679"/>
    </source>
</evidence>
<sequence>ATSSTYIHSGLGSPFRTFIMAVVVEQTIPFDSKVLDIESPSRWNTLFPLIRPSVKATQTAKGQIILVDTSKARSKSVHIVAIGNLGNFSSKLLDEKYITAIVTEQTGAGILHATDLPYALENAGIKENNGVVVVRSGKKRVIDTHNPDLIEVVTESELEQDHLLQLLGTATDTARSNVHHVSEVLKAFTESASTAHSTFHTEKAEGNPAVLHAHGPAGFEKAKHAVERDLKHAMKALTSKDESVYSVHYSDLNGLSRLENYIMAGDIAKLLDAQHVPYTLSHSTILNHTAKARGFSISIASIPPAYLSPSPKPIPHSPTGASTTSPSNKNHKSAPSTSKIQFNDSTIRQRITSACNALIQSEPTITEYDTIVGDGDCGYTLRDGAKTVLNFLQDHDLTALPRAISDLVSILEVNMGGTSGALYCIYLTALATSLSTAPSVSIALNQALETLCKYTKARMGDRTVMDALIPFCENLGKGTGEEEAVEAVREGVEGTKNLEAKLGRSTYLDESATRGVPDPGAYGLLVLLEGMCKG</sequence>
<evidence type="ECO:0000259" key="8">
    <source>
        <dbReference type="PROSITE" id="PS51480"/>
    </source>
</evidence>
<dbReference type="PANTHER" id="PTHR28629">
    <property type="entry name" value="TRIOKINASE/FMN CYCLASE"/>
    <property type="match status" value="1"/>
</dbReference>
<evidence type="ECO:0000256" key="4">
    <source>
        <dbReference type="ARBA" id="ARBA00022840"/>
    </source>
</evidence>
<dbReference type="AlphaFoldDB" id="A0A139I1Q1"/>
<dbReference type="SMART" id="SM01120">
    <property type="entry name" value="Dak2"/>
    <property type="match status" value="1"/>
</dbReference>
<feature type="region of interest" description="Disordered" evidence="7">
    <location>
        <begin position="308"/>
        <end position="339"/>
    </location>
</feature>
<feature type="domain" description="DhaL" evidence="8">
    <location>
        <begin position="345"/>
        <end position="533"/>
    </location>
</feature>
<accession>A0A139I1Q1</accession>
<feature type="compositionally biased region" description="Polar residues" evidence="7">
    <location>
        <begin position="319"/>
        <end position="339"/>
    </location>
</feature>
<evidence type="ECO:0000256" key="5">
    <source>
        <dbReference type="ARBA" id="ARBA00047974"/>
    </source>
</evidence>
<dbReference type="Pfam" id="PF02734">
    <property type="entry name" value="Dak2"/>
    <property type="match status" value="1"/>
</dbReference>
<evidence type="ECO:0000256" key="7">
    <source>
        <dbReference type="SAM" id="MobiDB-lite"/>
    </source>
</evidence>
<dbReference type="GO" id="GO:0050354">
    <property type="term" value="F:triokinase activity"/>
    <property type="evidence" value="ECO:0007669"/>
    <property type="project" value="UniProtKB-EC"/>
</dbReference>
<dbReference type="Gene3D" id="1.25.40.340">
    <property type="match status" value="1"/>
</dbReference>
<dbReference type="PANTHER" id="PTHR28629:SF4">
    <property type="entry name" value="TRIOKINASE_FMN CYCLASE"/>
    <property type="match status" value="1"/>
</dbReference>
<protein>
    <recommendedName>
        <fullName evidence="8">DhaL domain-containing protein</fullName>
    </recommendedName>
</protein>
<dbReference type="OrthoDB" id="2139957at2759"/>
<dbReference type="GO" id="GO:0019563">
    <property type="term" value="P:glycerol catabolic process"/>
    <property type="evidence" value="ECO:0007669"/>
    <property type="project" value="TreeGrafter"/>
</dbReference>
<evidence type="ECO:0000256" key="2">
    <source>
        <dbReference type="ARBA" id="ARBA00022741"/>
    </source>
</evidence>
<dbReference type="Proteomes" id="UP000073492">
    <property type="component" value="Unassembled WGS sequence"/>
</dbReference>
<evidence type="ECO:0000256" key="3">
    <source>
        <dbReference type="ARBA" id="ARBA00022777"/>
    </source>
</evidence>
<dbReference type="GO" id="GO:0005829">
    <property type="term" value="C:cytosol"/>
    <property type="evidence" value="ECO:0007669"/>
    <property type="project" value="TreeGrafter"/>
</dbReference>
<keyword evidence="3" id="KW-0418">Kinase</keyword>
<keyword evidence="10" id="KW-1185">Reference proteome</keyword>
<dbReference type="InterPro" id="IPR004007">
    <property type="entry name" value="DhaL_dom"/>
</dbReference>
<gene>
    <name evidence="9" type="ORF">AC579_6559</name>
</gene>
<dbReference type="GO" id="GO:0005524">
    <property type="term" value="F:ATP binding"/>
    <property type="evidence" value="ECO:0007669"/>
    <property type="project" value="UniProtKB-KW"/>
</dbReference>
<dbReference type="EMBL" id="LFZO01000421">
    <property type="protein sequence ID" value="KXT08641.1"/>
    <property type="molecule type" value="Genomic_DNA"/>
</dbReference>
<dbReference type="STRING" id="113226.A0A139I1Q1"/>
<organism evidence="9 10">
    <name type="scientific">Pseudocercospora musae</name>
    <dbReference type="NCBI Taxonomy" id="113226"/>
    <lineage>
        <taxon>Eukaryota</taxon>
        <taxon>Fungi</taxon>
        <taxon>Dikarya</taxon>
        <taxon>Ascomycota</taxon>
        <taxon>Pezizomycotina</taxon>
        <taxon>Dothideomycetes</taxon>
        <taxon>Dothideomycetidae</taxon>
        <taxon>Mycosphaerellales</taxon>
        <taxon>Mycosphaerellaceae</taxon>
        <taxon>Pseudocercospora</taxon>
    </lineage>
</organism>
<proteinExistence type="predicted"/>
<feature type="non-terminal residue" evidence="9">
    <location>
        <position position="1"/>
    </location>
</feature>
<comment type="catalytic activity">
    <reaction evidence="5">
        <text>D-glyceraldehyde + ATP = D-glyceraldehyde 3-phosphate + ADP + H(+)</text>
        <dbReference type="Rhea" id="RHEA:13941"/>
        <dbReference type="ChEBI" id="CHEBI:15378"/>
        <dbReference type="ChEBI" id="CHEBI:17378"/>
        <dbReference type="ChEBI" id="CHEBI:30616"/>
        <dbReference type="ChEBI" id="CHEBI:59776"/>
        <dbReference type="ChEBI" id="CHEBI:456216"/>
        <dbReference type="EC" id="2.7.1.28"/>
    </reaction>
</comment>
<evidence type="ECO:0000313" key="10">
    <source>
        <dbReference type="Proteomes" id="UP000073492"/>
    </source>
</evidence>
<comment type="caution">
    <text evidence="9">The sequence shown here is derived from an EMBL/GenBank/DDBJ whole genome shotgun (WGS) entry which is preliminary data.</text>
</comment>
<evidence type="ECO:0000256" key="6">
    <source>
        <dbReference type="ARBA" id="ARBA00048898"/>
    </source>
</evidence>
<comment type="catalytic activity">
    <reaction evidence="6">
        <text>dihydroxyacetone + ATP = dihydroxyacetone phosphate + ADP + H(+)</text>
        <dbReference type="Rhea" id="RHEA:15773"/>
        <dbReference type="ChEBI" id="CHEBI:15378"/>
        <dbReference type="ChEBI" id="CHEBI:16016"/>
        <dbReference type="ChEBI" id="CHEBI:30616"/>
        <dbReference type="ChEBI" id="CHEBI:57642"/>
        <dbReference type="ChEBI" id="CHEBI:456216"/>
        <dbReference type="EC" id="2.7.1.29"/>
    </reaction>
</comment>
<keyword evidence="4" id="KW-0067">ATP-binding</keyword>
<name>A0A139I1Q1_9PEZI</name>
<evidence type="ECO:0000313" key="9">
    <source>
        <dbReference type="EMBL" id="KXT08641.1"/>
    </source>
</evidence>
<dbReference type="InterPro" id="IPR050861">
    <property type="entry name" value="Dihydroxyacetone_Kinase"/>
</dbReference>
<reference evidence="9 10" key="1">
    <citation type="submission" date="2015-07" db="EMBL/GenBank/DDBJ databases">
        <title>Comparative genomics of the Sigatoka disease complex on banana suggests a link between parallel evolutionary changes in Pseudocercospora fijiensis and Pseudocercospora eumusae and increased virulence on the banana host.</title>
        <authorList>
            <person name="Chang T.-C."/>
            <person name="Salvucci A."/>
            <person name="Crous P.W."/>
            <person name="Stergiopoulos I."/>
        </authorList>
    </citation>
    <scope>NUCLEOTIDE SEQUENCE [LARGE SCALE GENOMIC DNA]</scope>
    <source>
        <strain evidence="9 10">CBS 116634</strain>
    </source>
</reference>
<dbReference type="PROSITE" id="PS51480">
    <property type="entry name" value="DHAL"/>
    <property type="match status" value="1"/>
</dbReference>
<dbReference type="SUPFAM" id="SSF101473">
    <property type="entry name" value="DhaL-like"/>
    <property type="match status" value="1"/>
</dbReference>
<keyword evidence="2" id="KW-0547">Nucleotide-binding</keyword>
<dbReference type="GO" id="GO:0004371">
    <property type="term" value="F:glycerone kinase activity"/>
    <property type="evidence" value="ECO:0007669"/>
    <property type="project" value="UniProtKB-EC"/>
</dbReference>
<keyword evidence="1" id="KW-0808">Transferase</keyword>
<dbReference type="FunFam" id="1.25.40.340:FF:000001">
    <property type="entry name" value="Dihydroxyacetone kinase 1"/>
    <property type="match status" value="1"/>
</dbReference>